<evidence type="ECO:0000259" key="1">
    <source>
        <dbReference type="Pfam" id="PF04824"/>
    </source>
</evidence>
<dbReference type="Proteomes" id="UP001303046">
    <property type="component" value="Unassembled WGS sequence"/>
</dbReference>
<organism evidence="2 3">
    <name type="scientific">Necator americanus</name>
    <name type="common">Human hookworm</name>
    <dbReference type="NCBI Taxonomy" id="51031"/>
    <lineage>
        <taxon>Eukaryota</taxon>
        <taxon>Metazoa</taxon>
        <taxon>Ecdysozoa</taxon>
        <taxon>Nematoda</taxon>
        <taxon>Chromadorea</taxon>
        <taxon>Rhabditida</taxon>
        <taxon>Rhabditina</taxon>
        <taxon>Rhabditomorpha</taxon>
        <taxon>Strongyloidea</taxon>
        <taxon>Ancylostomatidae</taxon>
        <taxon>Bunostominae</taxon>
        <taxon>Necator</taxon>
    </lineage>
</organism>
<dbReference type="PANTHER" id="PTHR12585:SF69">
    <property type="entry name" value="FI11703P"/>
    <property type="match status" value="1"/>
</dbReference>
<evidence type="ECO:0000313" key="2">
    <source>
        <dbReference type="EMBL" id="KAK6761912.1"/>
    </source>
</evidence>
<comment type="caution">
    <text evidence="2">The sequence shown here is derived from an EMBL/GenBank/DDBJ whole genome shotgun (WGS) entry which is preliminary data.</text>
</comment>
<dbReference type="InterPro" id="IPR036390">
    <property type="entry name" value="WH_DNA-bd_sf"/>
</dbReference>
<evidence type="ECO:0000313" key="3">
    <source>
        <dbReference type="Proteomes" id="UP001303046"/>
    </source>
</evidence>
<dbReference type="CDD" id="cd21792">
    <property type="entry name" value="Rad21_Rec8_M_NXP1-like"/>
    <property type="match status" value="1"/>
</dbReference>
<gene>
    <name evidence="2" type="primary">Necator_chrX.g23014</name>
    <name evidence="2" type="ORF">RB195_022851</name>
</gene>
<accession>A0ABR1EGT7</accession>
<dbReference type="SUPFAM" id="SSF46785">
    <property type="entry name" value="Winged helix' DNA-binding domain"/>
    <property type="match status" value="1"/>
</dbReference>
<dbReference type="Gene3D" id="1.10.10.580">
    <property type="entry name" value="Structural maintenance of chromosome 1. Chain E"/>
    <property type="match status" value="1"/>
</dbReference>
<dbReference type="Pfam" id="PF04824">
    <property type="entry name" value="Rad21_Rec8"/>
    <property type="match status" value="1"/>
</dbReference>
<reference evidence="2 3" key="1">
    <citation type="submission" date="2023-08" db="EMBL/GenBank/DDBJ databases">
        <title>A Necator americanus chromosomal reference genome.</title>
        <authorList>
            <person name="Ilik V."/>
            <person name="Petrzelkova K.J."/>
            <person name="Pardy F."/>
            <person name="Fuh T."/>
            <person name="Niatou-Singa F.S."/>
            <person name="Gouil Q."/>
            <person name="Baker L."/>
            <person name="Ritchie M.E."/>
            <person name="Jex A.R."/>
            <person name="Gazzola D."/>
            <person name="Li H."/>
            <person name="Toshio Fujiwara R."/>
            <person name="Zhan B."/>
            <person name="Aroian R.V."/>
            <person name="Pafco B."/>
            <person name="Schwarz E.M."/>
        </authorList>
    </citation>
    <scope>NUCLEOTIDE SEQUENCE [LARGE SCALE GENOMIC DNA]</scope>
    <source>
        <strain evidence="2 3">Aroian</strain>
        <tissue evidence="2">Whole animal</tissue>
    </source>
</reference>
<dbReference type="InterPro" id="IPR049589">
    <property type="entry name" value="NXP1_M-like"/>
</dbReference>
<dbReference type="EMBL" id="JAVFWL010000006">
    <property type="protein sequence ID" value="KAK6761912.1"/>
    <property type="molecule type" value="Genomic_DNA"/>
</dbReference>
<proteinExistence type="predicted"/>
<dbReference type="InterPro" id="IPR023093">
    <property type="entry name" value="ScpA-like_C"/>
</dbReference>
<protein>
    <recommendedName>
        <fullName evidence="1">Rad21/Rec8-like protein C-terminal eukaryotic domain-containing protein</fullName>
    </recommendedName>
</protein>
<dbReference type="PANTHER" id="PTHR12585">
    <property type="entry name" value="SCC1 / RAD21 FAMILY MEMBER"/>
    <property type="match status" value="1"/>
</dbReference>
<dbReference type="InterPro" id="IPR039781">
    <property type="entry name" value="Rad21/Rec8-like"/>
</dbReference>
<keyword evidence="3" id="KW-1185">Reference proteome</keyword>
<sequence>MDHIHTVSKLIEVSREYKVPLCLTFIDIKKTFESVETKAVVEALDNQGVPTQYIKVLRELYSNFTTGISPFYKNIIIDVKKGGPTGLYNFTQNIHSHPRERNAKVGMGRHGSEAESTKDLGRELNMMNDLTPLLGRRRRAAWGAYKSIKDVVKKTRNTRLRAHLFNTTVLPALTYASETWAFRKQEENAVSVIERAIERAMLGVSRFTQVRDGIRSSLLRQRSKIRDAAAFAKESKIRWAVHVMCFNDNRWTRAVSYWVPRDIKRTIGRPPTRWSDFFTKSFKEKGDALRVPRERRNHCATLARDRDKWKYYWRPLDQFEDQRDSINQGSIFHDVVQSEGGSLDTHDDLQLGAAANNLGGVGDAQESFTLEPLEAGALDRQQERRRRRRRLIIDDQKNISGDEMKANMADYSDTLQSLDLAPPTRRLMRMKESGTVEKLFHLPGCVFMKAKPLVRLYQSHLVMRARVEEDILKADEIRREMDMSETIDDDIPYNIESVYGDDYEDIGPVQFEPLGAESPTPMVADLQIPLEESQVKYAEEYYPLSEKRRRKSEVRIAEEEDAVEGDEDHRWSKRTQNVLNIIGVKLRLTDETQIVLSDLLTKGSTRKTAAQKFYTLLVLKKSQAISVEQREPYGEIFISAGPNIAQTLAK</sequence>
<dbReference type="InterPro" id="IPR006909">
    <property type="entry name" value="Rad21/Rec8_C_eu"/>
</dbReference>
<feature type="domain" description="Rad21/Rec8-like protein C-terminal eukaryotic" evidence="1">
    <location>
        <begin position="592"/>
        <end position="643"/>
    </location>
</feature>
<name>A0ABR1EGT7_NECAM</name>